<dbReference type="Gene3D" id="3.20.20.370">
    <property type="entry name" value="Glycoside hydrolase/deacetylase"/>
    <property type="match status" value="1"/>
</dbReference>
<dbReference type="InterPro" id="IPR002509">
    <property type="entry name" value="NODB_dom"/>
</dbReference>
<dbReference type="InterPro" id="IPR045235">
    <property type="entry name" value="PuuE_HpPgdA-like"/>
</dbReference>
<feature type="domain" description="NodB homology" evidence="5">
    <location>
        <begin position="28"/>
        <end position="284"/>
    </location>
</feature>
<dbReference type="PANTHER" id="PTHR47561:SF1">
    <property type="entry name" value="POLYSACCHARIDE DEACETYLASE FAMILY PROTEIN (AFU_ORTHOLOGUE AFUA_6G05030)"/>
    <property type="match status" value="1"/>
</dbReference>
<dbReference type="Pfam" id="PF01522">
    <property type="entry name" value="Polysacc_deac_1"/>
    <property type="match status" value="1"/>
</dbReference>
<sequence>MQQRAPARVVNAMSVDVEDWFQVWAFEGSGAIARDQWDSLPRRVEANTDRLLGLFADANVKATFFTLGWVAERHPSLIRRIVEQGHELASHGWNHTRADAQTPDEFRADIRRTKRALEAAGETEVVGYRAATFSIGPKNPWAFEVLAEEGYRYDSSTYPVKHDFYGDVHAPREPHQRGGLLEVPMTTCVRMGKTLPASGGGWFRLLPYGISRSNMRRVVDGERRPAVFYFHPWEIDADQPRVANINWKTRVRHYTGLGHMERKLQRLVRDFAWDRMDRVFLEPR</sequence>
<dbReference type="PANTHER" id="PTHR47561">
    <property type="entry name" value="POLYSACCHARIDE DEACETYLASE FAMILY PROTEIN (AFU_ORTHOLOGUE AFUA_6G05030)"/>
    <property type="match status" value="1"/>
</dbReference>
<comment type="caution">
    <text evidence="6">The sequence shown here is derived from an EMBL/GenBank/DDBJ whole genome shotgun (WGS) entry which is preliminary data.</text>
</comment>
<evidence type="ECO:0000313" key="6">
    <source>
        <dbReference type="EMBL" id="GIL38107.1"/>
    </source>
</evidence>
<dbReference type="Pfam" id="PF11959">
    <property type="entry name" value="DUF3473"/>
    <property type="match status" value="1"/>
</dbReference>
<dbReference type="RefSeq" id="WP_420241055.1">
    <property type="nucleotide sequence ID" value="NZ_BOPV01000001.1"/>
</dbReference>
<dbReference type="AlphaFoldDB" id="A0A8S8X9V5"/>
<comment type="function">
    <text evidence="1">Is involved in generating a small heat-stable compound (Nod), an acylated oligomer of N-acetylglucosamine, that stimulates mitosis in various plant protoplasts.</text>
</comment>
<proteinExistence type="inferred from homology"/>
<dbReference type="PROSITE" id="PS51677">
    <property type="entry name" value="NODB"/>
    <property type="match status" value="1"/>
</dbReference>
<name>A0A8S8X9V5_9PROT</name>
<dbReference type="InterPro" id="IPR022560">
    <property type="entry name" value="DUF3473"/>
</dbReference>
<evidence type="ECO:0000256" key="2">
    <source>
        <dbReference type="ARBA" id="ARBA00010973"/>
    </source>
</evidence>
<dbReference type="NCBIfam" id="TIGR03006">
    <property type="entry name" value="pepcterm_polyde"/>
    <property type="match status" value="1"/>
</dbReference>
<dbReference type="EMBL" id="BOPV01000001">
    <property type="protein sequence ID" value="GIL38107.1"/>
    <property type="molecule type" value="Genomic_DNA"/>
</dbReference>
<keyword evidence="7" id="KW-1185">Reference proteome</keyword>
<evidence type="ECO:0000256" key="4">
    <source>
        <dbReference type="ARBA" id="ARBA00032976"/>
    </source>
</evidence>
<dbReference type="GO" id="GO:0016810">
    <property type="term" value="F:hydrolase activity, acting on carbon-nitrogen (but not peptide) bonds"/>
    <property type="evidence" value="ECO:0007669"/>
    <property type="project" value="InterPro"/>
</dbReference>
<evidence type="ECO:0000313" key="7">
    <source>
        <dbReference type="Proteomes" id="UP000681075"/>
    </source>
</evidence>
<dbReference type="Proteomes" id="UP000681075">
    <property type="component" value="Unassembled WGS sequence"/>
</dbReference>
<dbReference type="SUPFAM" id="SSF88713">
    <property type="entry name" value="Glycoside hydrolase/deacetylase"/>
    <property type="match status" value="1"/>
</dbReference>
<protein>
    <recommendedName>
        <fullName evidence="3">Chitooligosaccharide deacetylase</fullName>
    </recommendedName>
    <alternativeName>
        <fullName evidence="4">Nodulation protein B</fullName>
    </alternativeName>
</protein>
<dbReference type="CDD" id="cd10941">
    <property type="entry name" value="CE4_PuuE_HpPgdA_like_2"/>
    <property type="match status" value="1"/>
</dbReference>
<comment type="similarity">
    <text evidence="2">Belongs to the polysaccharide deacetylase family.</text>
</comment>
<organism evidence="6 7">
    <name type="scientific">Roseiterribacter gracilis</name>
    <dbReference type="NCBI Taxonomy" id="2812848"/>
    <lineage>
        <taxon>Bacteria</taxon>
        <taxon>Pseudomonadati</taxon>
        <taxon>Pseudomonadota</taxon>
        <taxon>Alphaproteobacteria</taxon>
        <taxon>Rhodospirillales</taxon>
        <taxon>Roseiterribacteraceae</taxon>
        <taxon>Roseiterribacter</taxon>
    </lineage>
</organism>
<evidence type="ECO:0000256" key="1">
    <source>
        <dbReference type="ARBA" id="ARBA00003236"/>
    </source>
</evidence>
<dbReference type="InterPro" id="IPR011330">
    <property type="entry name" value="Glyco_hydro/deAcase_b/a-brl"/>
</dbReference>
<accession>A0A8S8X9V5</accession>
<dbReference type="GO" id="GO:0005975">
    <property type="term" value="P:carbohydrate metabolic process"/>
    <property type="evidence" value="ECO:0007669"/>
    <property type="project" value="InterPro"/>
</dbReference>
<dbReference type="InterPro" id="IPR014344">
    <property type="entry name" value="XrtA_polysacc_deacetyl"/>
</dbReference>
<reference evidence="6" key="1">
    <citation type="submission" date="2021-02" db="EMBL/GenBank/DDBJ databases">
        <title>Genome sequence of Rhodospirillales sp. strain TMPK1 isolated from soil.</title>
        <authorList>
            <person name="Nakai R."/>
            <person name="Kusada H."/>
            <person name="Tamaki H."/>
        </authorList>
    </citation>
    <scope>NUCLEOTIDE SEQUENCE</scope>
    <source>
        <strain evidence="6">TMPK1</strain>
    </source>
</reference>
<evidence type="ECO:0000256" key="3">
    <source>
        <dbReference type="ARBA" id="ARBA00020071"/>
    </source>
</evidence>
<gene>
    <name evidence="6" type="ORF">TMPK1_03440</name>
</gene>
<evidence type="ECO:0000259" key="5">
    <source>
        <dbReference type="PROSITE" id="PS51677"/>
    </source>
</evidence>